<sequence length="172" mass="18976">MSTPAPLSSFQVRPRFEAWVAAPPDAVHAGLKRGLEAHAPTLVVRTFPGFIAVHIPDAERRYWSPRLFLSVEAASSDRTRIEGIYGPEIEIWSVFLYGYLGTGLLGTFSGIYGFVQHRLGQNPWGLWICGCMVIGALLLYLFAQLGQKLGAHQTYRLHEAYTAAASELTARA</sequence>
<protein>
    <submittedName>
        <fullName evidence="2">Uncharacterized protein</fullName>
    </submittedName>
</protein>
<keyword evidence="1" id="KW-0472">Membrane</keyword>
<evidence type="ECO:0000256" key="1">
    <source>
        <dbReference type="SAM" id="Phobius"/>
    </source>
</evidence>
<feature type="transmembrane region" description="Helical" evidence="1">
    <location>
        <begin position="124"/>
        <end position="143"/>
    </location>
</feature>
<reference evidence="2 3" key="1">
    <citation type="submission" date="2019-01" db="EMBL/GenBank/DDBJ databases">
        <title>Lacunisphaera sp. strain TWA-58.</title>
        <authorList>
            <person name="Chen W.-M."/>
        </authorList>
    </citation>
    <scope>NUCLEOTIDE SEQUENCE [LARGE SCALE GENOMIC DNA]</scope>
    <source>
        <strain evidence="2 3">TWA-58</strain>
    </source>
</reference>
<keyword evidence="1" id="KW-0812">Transmembrane</keyword>
<dbReference type="AlphaFoldDB" id="A0A4Q1C8P1"/>
<keyword evidence="1" id="KW-1133">Transmembrane helix</keyword>
<organism evidence="2 3">
    <name type="scientific">Oleiharenicola lentus</name>
    <dbReference type="NCBI Taxonomy" id="2508720"/>
    <lineage>
        <taxon>Bacteria</taxon>
        <taxon>Pseudomonadati</taxon>
        <taxon>Verrucomicrobiota</taxon>
        <taxon>Opitutia</taxon>
        <taxon>Opitutales</taxon>
        <taxon>Opitutaceae</taxon>
        <taxon>Oleiharenicola</taxon>
    </lineage>
</organism>
<dbReference type="EMBL" id="SDHX01000001">
    <property type="protein sequence ID" value="RXK55226.1"/>
    <property type="molecule type" value="Genomic_DNA"/>
</dbReference>
<gene>
    <name evidence="2" type="ORF">ESB00_04840</name>
</gene>
<dbReference type="OrthoDB" id="1451346at2"/>
<dbReference type="RefSeq" id="WP_129046592.1">
    <property type="nucleotide sequence ID" value="NZ_SDHX01000001.1"/>
</dbReference>
<name>A0A4Q1C8P1_9BACT</name>
<keyword evidence="3" id="KW-1185">Reference proteome</keyword>
<evidence type="ECO:0000313" key="2">
    <source>
        <dbReference type="EMBL" id="RXK55226.1"/>
    </source>
</evidence>
<proteinExistence type="predicted"/>
<feature type="transmembrane region" description="Helical" evidence="1">
    <location>
        <begin position="94"/>
        <end position="112"/>
    </location>
</feature>
<evidence type="ECO:0000313" key="3">
    <source>
        <dbReference type="Proteomes" id="UP000290218"/>
    </source>
</evidence>
<comment type="caution">
    <text evidence="2">The sequence shown here is derived from an EMBL/GenBank/DDBJ whole genome shotgun (WGS) entry which is preliminary data.</text>
</comment>
<dbReference type="Proteomes" id="UP000290218">
    <property type="component" value="Unassembled WGS sequence"/>
</dbReference>
<accession>A0A4Q1C8P1</accession>